<reference evidence="1 2" key="1">
    <citation type="journal article" date="2016" name="Nat. Commun.">
        <title>Thousands of microbial genomes shed light on interconnected biogeochemical processes in an aquifer system.</title>
        <authorList>
            <person name="Anantharaman K."/>
            <person name="Brown C.T."/>
            <person name="Hug L.A."/>
            <person name="Sharon I."/>
            <person name="Castelle C.J."/>
            <person name="Probst A.J."/>
            <person name="Thomas B.C."/>
            <person name="Singh A."/>
            <person name="Wilkins M.J."/>
            <person name="Karaoz U."/>
            <person name="Brodie E.L."/>
            <person name="Williams K.H."/>
            <person name="Hubbard S.S."/>
            <person name="Banfield J.F."/>
        </authorList>
    </citation>
    <scope>NUCLEOTIDE SEQUENCE [LARGE SCALE GENOMIC DNA]</scope>
</reference>
<protein>
    <submittedName>
        <fullName evidence="1">Uncharacterized protein</fullName>
    </submittedName>
</protein>
<proteinExistence type="predicted"/>
<gene>
    <name evidence="1" type="ORF">A3A71_02790</name>
</gene>
<organism evidence="1 2">
    <name type="scientific">Candidatus Berkelbacteria bacterium RIFCSPLOWO2_01_FULL_50_28</name>
    <dbReference type="NCBI Taxonomy" id="1797471"/>
    <lineage>
        <taxon>Bacteria</taxon>
        <taxon>Candidatus Berkelbacteria</taxon>
    </lineage>
</organism>
<dbReference type="EMBL" id="MEZX01000002">
    <property type="protein sequence ID" value="OGD64949.1"/>
    <property type="molecule type" value="Genomic_DNA"/>
</dbReference>
<dbReference type="AlphaFoldDB" id="A0A1F5EC10"/>
<name>A0A1F5EC10_9BACT</name>
<sequence length="115" mass="13475">MSEEPSFKSAKKLICTFNFCGLKGGLEALGRRENIFSSNVAHPKWRVFAALHPKRCRILECNLEKIIDREGKHRGSGMKKLKTFRPYVSHKAQRRLWHVLEQYLSRGHWRRNAAK</sequence>
<dbReference type="Proteomes" id="UP000177481">
    <property type="component" value="Unassembled WGS sequence"/>
</dbReference>
<comment type="caution">
    <text evidence="1">The sequence shown here is derived from an EMBL/GenBank/DDBJ whole genome shotgun (WGS) entry which is preliminary data.</text>
</comment>
<evidence type="ECO:0000313" key="1">
    <source>
        <dbReference type="EMBL" id="OGD64949.1"/>
    </source>
</evidence>
<evidence type="ECO:0000313" key="2">
    <source>
        <dbReference type="Proteomes" id="UP000177481"/>
    </source>
</evidence>
<accession>A0A1F5EC10</accession>